<dbReference type="PROSITE" id="PS51032">
    <property type="entry name" value="AP2_ERF"/>
    <property type="match status" value="1"/>
</dbReference>
<dbReference type="InterPro" id="IPR016177">
    <property type="entry name" value="DNA-bd_dom_sf"/>
</dbReference>
<dbReference type="AlphaFoldDB" id="A0A5N5HXK9"/>
<evidence type="ECO:0000313" key="11">
    <source>
        <dbReference type="Proteomes" id="UP000327157"/>
    </source>
</evidence>
<comment type="subcellular location">
    <subcellularLocation>
        <location evidence="1">Nucleus</location>
    </subcellularLocation>
</comment>
<dbReference type="EMBL" id="SMOL01000120">
    <property type="protein sequence ID" value="KAB2632646.1"/>
    <property type="molecule type" value="Genomic_DNA"/>
</dbReference>
<evidence type="ECO:0000313" key="10">
    <source>
        <dbReference type="EMBL" id="KAB2632646.1"/>
    </source>
</evidence>
<dbReference type="GO" id="GO:0003700">
    <property type="term" value="F:DNA-binding transcription factor activity"/>
    <property type="evidence" value="ECO:0007669"/>
    <property type="project" value="InterPro"/>
</dbReference>
<dbReference type="InterPro" id="IPR045277">
    <property type="entry name" value="DRE1A-I"/>
</dbReference>
<gene>
    <name evidence="10" type="ORF">D8674_028893</name>
</gene>
<organism evidence="10 11">
    <name type="scientific">Pyrus ussuriensis x Pyrus communis</name>
    <dbReference type="NCBI Taxonomy" id="2448454"/>
    <lineage>
        <taxon>Eukaryota</taxon>
        <taxon>Viridiplantae</taxon>
        <taxon>Streptophyta</taxon>
        <taxon>Embryophyta</taxon>
        <taxon>Tracheophyta</taxon>
        <taxon>Spermatophyta</taxon>
        <taxon>Magnoliopsida</taxon>
        <taxon>eudicotyledons</taxon>
        <taxon>Gunneridae</taxon>
        <taxon>Pentapetalae</taxon>
        <taxon>rosids</taxon>
        <taxon>fabids</taxon>
        <taxon>Rosales</taxon>
        <taxon>Rosaceae</taxon>
        <taxon>Amygdaloideae</taxon>
        <taxon>Maleae</taxon>
        <taxon>Pyrus</taxon>
    </lineage>
</organism>
<keyword evidence="3" id="KW-0238">DNA-binding</keyword>
<proteinExistence type="inferred from homology"/>
<evidence type="ECO:0000256" key="1">
    <source>
        <dbReference type="ARBA" id="ARBA00004123"/>
    </source>
</evidence>
<accession>A0A5N5HXK9</accession>
<comment type="caution">
    <text evidence="10">The sequence shown here is derived from an EMBL/GenBank/DDBJ whole genome shotgun (WGS) entry which is preliminary data.</text>
</comment>
<name>A0A5N5HXK9_9ROSA</name>
<evidence type="ECO:0000256" key="4">
    <source>
        <dbReference type="ARBA" id="ARBA00023159"/>
    </source>
</evidence>
<feature type="compositionally biased region" description="Low complexity" evidence="8">
    <location>
        <begin position="259"/>
        <end position="272"/>
    </location>
</feature>
<dbReference type="Pfam" id="PF00847">
    <property type="entry name" value="AP2"/>
    <property type="match status" value="1"/>
</dbReference>
<reference evidence="11" key="2">
    <citation type="submission" date="2019-10" db="EMBL/GenBank/DDBJ databases">
        <title>A de novo genome assembly of a pear dwarfing rootstock.</title>
        <authorList>
            <person name="Wang F."/>
            <person name="Wang J."/>
            <person name="Li S."/>
            <person name="Zhang Y."/>
            <person name="Fang M."/>
            <person name="Ma L."/>
            <person name="Zhao Y."/>
            <person name="Jiang S."/>
        </authorList>
    </citation>
    <scope>NUCLEOTIDE SEQUENCE [LARGE SCALE GENOMIC DNA]</scope>
</reference>
<evidence type="ECO:0000256" key="3">
    <source>
        <dbReference type="ARBA" id="ARBA00023125"/>
    </source>
</evidence>
<evidence type="ECO:0000256" key="8">
    <source>
        <dbReference type="SAM" id="MobiDB-lite"/>
    </source>
</evidence>
<feature type="domain" description="AP2/ERF" evidence="9">
    <location>
        <begin position="110"/>
        <end position="166"/>
    </location>
</feature>
<keyword evidence="11" id="KW-1185">Reference proteome</keyword>
<evidence type="ECO:0000256" key="7">
    <source>
        <dbReference type="ARBA" id="ARBA00024343"/>
    </source>
</evidence>
<dbReference type="Proteomes" id="UP000327157">
    <property type="component" value="Chromosome 6"/>
</dbReference>
<evidence type="ECO:0000256" key="2">
    <source>
        <dbReference type="ARBA" id="ARBA00023015"/>
    </source>
</evidence>
<dbReference type="PANTHER" id="PTHR31839">
    <property type="entry name" value="DEHYDRATION-RESPONSIVE ELEMENT-BINDING PROTEIN 1D"/>
    <property type="match status" value="1"/>
</dbReference>
<dbReference type="InterPro" id="IPR036955">
    <property type="entry name" value="AP2/ERF_dom_sf"/>
</dbReference>
<reference evidence="10 11" key="1">
    <citation type="submission" date="2019-09" db="EMBL/GenBank/DDBJ databases">
        <authorList>
            <person name="Ou C."/>
        </authorList>
    </citation>
    <scope>NUCLEOTIDE SEQUENCE [LARGE SCALE GENOMIC DNA]</scope>
    <source>
        <strain evidence="10">S2</strain>
        <tissue evidence="10">Leaf</tissue>
    </source>
</reference>
<dbReference type="OrthoDB" id="1932364at2759"/>
<dbReference type="InterPro" id="IPR001471">
    <property type="entry name" value="AP2/ERF_dom"/>
</dbReference>
<evidence type="ECO:0000256" key="6">
    <source>
        <dbReference type="ARBA" id="ARBA00023242"/>
    </source>
</evidence>
<sequence>MADLNPNPNTSNNVNQTLDQSTPAYPPLVVSPIDFHPPPPTLLHPTHQTLPQAPPPHAPHQVLPHSLLTPHRHTHETTEIPSPSARAALHIQTLPKPTTMASSSSGKHPRYHGIRCRGGKWVSEIREPRKTKRIWLGTFPTPEMAAAAYDVAALSLKGTNIALNFPSFIGLYPVPPSTSAIDIRTAAATAAAALRKNSDPMESPKMGQMQKHEGDDMMMSSTSLASSVGDFIDEEELFQMPNLLVDMAEGMLVSPPRMNDSPPSDYDDSPGNSDGGEGRLWSYY</sequence>
<feature type="compositionally biased region" description="Low complexity" evidence="8">
    <location>
        <begin position="1"/>
        <end position="15"/>
    </location>
</feature>
<feature type="region of interest" description="Disordered" evidence="8">
    <location>
        <begin position="1"/>
        <end position="47"/>
    </location>
</feature>
<dbReference type="SUPFAM" id="SSF54171">
    <property type="entry name" value="DNA-binding domain"/>
    <property type="match status" value="1"/>
</dbReference>
<keyword evidence="2" id="KW-0805">Transcription regulation</keyword>
<protein>
    <submittedName>
        <fullName evidence="10">Ethylene-responsive transcription factor ERF027-like</fullName>
    </submittedName>
</protein>
<dbReference type="PANTHER" id="PTHR31839:SF85">
    <property type="entry name" value="AP2_ERF DOMAIN-CONTAINING PROTEIN"/>
    <property type="match status" value="1"/>
</dbReference>
<keyword evidence="4" id="KW-0010">Activator</keyword>
<dbReference type="GO" id="GO:0003677">
    <property type="term" value="F:DNA binding"/>
    <property type="evidence" value="ECO:0007669"/>
    <property type="project" value="UniProtKB-KW"/>
</dbReference>
<dbReference type="CDD" id="cd00018">
    <property type="entry name" value="AP2"/>
    <property type="match status" value="1"/>
</dbReference>
<reference evidence="10 11" key="3">
    <citation type="submission" date="2019-11" db="EMBL/GenBank/DDBJ databases">
        <title>A de novo genome assembly of a pear dwarfing rootstock.</title>
        <authorList>
            <person name="Wang F."/>
            <person name="Wang J."/>
            <person name="Li S."/>
            <person name="Zhang Y."/>
            <person name="Fang M."/>
            <person name="Ma L."/>
            <person name="Zhao Y."/>
            <person name="Jiang S."/>
        </authorList>
    </citation>
    <scope>NUCLEOTIDE SEQUENCE [LARGE SCALE GENOMIC DNA]</scope>
    <source>
        <strain evidence="10">S2</strain>
        <tissue evidence="10">Leaf</tissue>
    </source>
</reference>
<evidence type="ECO:0000256" key="5">
    <source>
        <dbReference type="ARBA" id="ARBA00023163"/>
    </source>
</evidence>
<comment type="similarity">
    <text evidence="7">Belongs to the AP2/ERF transcription factor family. ERF subfamily.</text>
</comment>
<dbReference type="Gene3D" id="3.30.730.10">
    <property type="entry name" value="AP2/ERF domain"/>
    <property type="match status" value="1"/>
</dbReference>
<feature type="region of interest" description="Disordered" evidence="8">
    <location>
        <begin position="253"/>
        <end position="284"/>
    </location>
</feature>
<keyword evidence="6" id="KW-0539">Nucleus</keyword>
<dbReference type="GO" id="GO:0005634">
    <property type="term" value="C:nucleus"/>
    <property type="evidence" value="ECO:0007669"/>
    <property type="project" value="UniProtKB-SubCell"/>
</dbReference>
<keyword evidence="5" id="KW-0804">Transcription</keyword>
<dbReference type="SMART" id="SM00380">
    <property type="entry name" value="AP2"/>
    <property type="match status" value="1"/>
</dbReference>
<evidence type="ECO:0000259" key="9">
    <source>
        <dbReference type="PROSITE" id="PS51032"/>
    </source>
</evidence>